<evidence type="ECO:0008006" key="3">
    <source>
        <dbReference type="Google" id="ProtNLM"/>
    </source>
</evidence>
<accession>A0A117I7A1</accession>
<dbReference type="EMBL" id="BCSX01000046">
    <property type="protein sequence ID" value="GAS91352.1"/>
    <property type="molecule type" value="Genomic_DNA"/>
</dbReference>
<reference evidence="2" key="1">
    <citation type="journal article" date="2016" name="Genome Announc.">
        <title>Draft Genome Sequences of Five Rapidly Growing Mycobacterium Species, M. thermoresistibile, M. fortuitum subsp. acetamidolyticum, M. canariasense, M. brisbanense, and M. novocastrense.</title>
        <authorList>
            <person name="Katahira K."/>
            <person name="Ogura Y."/>
            <person name="Gotoh Y."/>
            <person name="Hayashi T."/>
        </authorList>
    </citation>
    <scope>NUCLEOTIDE SEQUENCE [LARGE SCALE GENOMIC DNA]</scope>
    <source>
        <strain evidence="2">JCM15654</strain>
    </source>
</reference>
<dbReference type="Pfam" id="PF10604">
    <property type="entry name" value="Polyketide_cyc2"/>
    <property type="match status" value="1"/>
</dbReference>
<dbReference type="OrthoDB" id="288089at2"/>
<evidence type="ECO:0000313" key="2">
    <source>
        <dbReference type="Proteomes" id="UP000069620"/>
    </source>
</evidence>
<name>A0A117I7A1_9MYCO</name>
<dbReference type="CDD" id="cd07812">
    <property type="entry name" value="SRPBCC"/>
    <property type="match status" value="1"/>
</dbReference>
<organism evidence="1 2">
    <name type="scientific">Mycolicibacterium brisbanense</name>
    <dbReference type="NCBI Taxonomy" id="146020"/>
    <lineage>
        <taxon>Bacteria</taxon>
        <taxon>Bacillati</taxon>
        <taxon>Actinomycetota</taxon>
        <taxon>Actinomycetes</taxon>
        <taxon>Mycobacteriales</taxon>
        <taxon>Mycobacteriaceae</taxon>
        <taxon>Mycolicibacterium</taxon>
    </lineage>
</organism>
<gene>
    <name evidence="1" type="ORF">RMCB_5448</name>
</gene>
<proteinExistence type="predicted"/>
<dbReference type="SUPFAM" id="SSF55961">
    <property type="entry name" value="Bet v1-like"/>
    <property type="match status" value="1"/>
</dbReference>
<dbReference type="Proteomes" id="UP000069620">
    <property type="component" value="Unassembled WGS sequence"/>
</dbReference>
<comment type="caution">
    <text evidence="1">The sequence shown here is derived from an EMBL/GenBank/DDBJ whole genome shotgun (WGS) entry which is preliminary data.</text>
</comment>
<dbReference type="InterPro" id="IPR019587">
    <property type="entry name" value="Polyketide_cyclase/dehydratase"/>
</dbReference>
<protein>
    <recommendedName>
        <fullName evidence="3">Polyketide cyclase / dehydrase and lipid transport</fullName>
    </recommendedName>
</protein>
<keyword evidence="2" id="KW-1185">Reference proteome</keyword>
<dbReference type="STRING" id="146020.RMCB_5448"/>
<dbReference type="InterPro" id="IPR023393">
    <property type="entry name" value="START-like_dom_sf"/>
</dbReference>
<reference evidence="2" key="2">
    <citation type="submission" date="2016-02" db="EMBL/GenBank/DDBJ databases">
        <title>Draft genome sequence of five rapidly growing Mycobacterium species.</title>
        <authorList>
            <person name="Katahira K."/>
            <person name="Gotou Y."/>
            <person name="Iida K."/>
            <person name="Ogura Y."/>
            <person name="Hayashi T."/>
        </authorList>
    </citation>
    <scope>NUCLEOTIDE SEQUENCE [LARGE SCALE GENOMIC DNA]</scope>
    <source>
        <strain evidence="2">JCM15654</strain>
    </source>
</reference>
<dbReference type="RefSeq" id="WP_084388619.1">
    <property type="nucleotide sequence ID" value="NZ_BCSX01000046.1"/>
</dbReference>
<evidence type="ECO:0000313" key="1">
    <source>
        <dbReference type="EMBL" id="GAS91352.1"/>
    </source>
</evidence>
<sequence length="155" mass="17713">MEVSYSLTIAAPPDRVFALLSDYQWARPTLLPVQYYTDYQVVDGGHGDATVVRWILHFTKSRFRDMVNVVEVEDDLTLVERDDNSTLVTRYTVEPLERNGPQLSLITAQTSWHGADSFMKYLERILAPGMMRKIHAAFLTQVKNYLQETPAATES</sequence>
<dbReference type="AlphaFoldDB" id="A0A117I7A1"/>
<dbReference type="Gene3D" id="3.30.530.20">
    <property type="match status" value="1"/>
</dbReference>